<proteinExistence type="predicted"/>
<reference evidence="2 3" key="1">
    <citation type="journal article" date="2013" name="Genome Biol.">
        <title>Genome of Acanthamoeba castellanii highlights extensive lateral gene transfer and early evolution of tyrosine kinase signaling.</title>
        <authorList>
            <person name="Clarke M."/>
            <person name="Lohan A.J."/>
            <person name="Liu B."/>
            <person name="Lagkouvardos I."/>
            <person name="Roy S."/>
            <person name="Zafar N."/>
            <person name="Bertelli C."/>
            <person name="Schilde C."/>
            <person name="Kianianmomeni A."/>
            <person name="Burglin T.R."/>
            <person name="Frech C."/>
            <person name="Turcotte B."/>
            <person name="Kopec K.O."/>
            <person name="Synnott J.M."/>
            <person name="Choo C."/>
            <person name="Paponov I."/>
            <person name="Finkler A."/>
            <person name="Soon Heng Tan C."/>
            <person name="Hutchins A.P."/>
            <person name="Weinmeier T."/>
            <person name="Rattei T."/>
            <person name="Chu J.S."/>
            <person name="Gimenez G."/>
            <person name="Irimia M."/>
            <person name="Rigden D.J."/>
            <person name="Fitzpatrick D.A."/>
            <person name="Lorenzo-Morales J."/>
            <person name="Bateman A."/>
            <person name="Chiu C.H."/>
            <person name="Tang P."/>
            <person name="Hegemann P."/>
            <person name="Fromm H."/>
            <person name="Raoult D."/>
            <person name="Greub G."/>
            <person name="Miranda-Saavedra D."/>
            <person name="Chen N."/>
            <person name="Nash P."/>
            <person name="Ginger M.L."/>
            <person name="Horn M."/>
            <person name="Schaap P."/>
            <person name="Caler L."/>
            <person name="Loftus B."/>
        </authorList>
    </citation>
    <scope>NUCLEOTIDE SEQUENCE [LARGE SCALE GENOMIC DNA]</scope>
    <source>
        <strain evidence="2 3">Neff</strain>
    </source>
</reference>
<dbReference type="KEGG" id="acan:ACA1_281590"/>
<feature type="region of interest" description="Disordered" evidence="1">
    <location>
        <begin position="45"/>
        <end position="77"/>
    </location>
</feature>
<dbReference type="InterPro" id="IPR036047">
    <property type="entry name" value="F-box-like_dom_sf"/>
</dbReference>
<evidence type="ECO:0008006" key="4">
    <source>
        <dbReference type="Google" id="ProtNLM"/>
    </source>
</evidence>
<evidence type="ECO:0000313" key="3">
    <source>
        <dbReference type="Proteomes" id="UP000011083"/>
    </source>
</evidence>
<feature type="region of interest" description="Disordered" evidence="1">
    <location>
        <begin position="1"/>
        <end position="29"/>
    </location>
</feature>
<dbReference type="GeneID" id="14921920"/>
<evidence type="ECO:0000313" key="2">
    <source>
        <dbReference type="EMBL" id="ELR21045.1"/>
    </source>
</evidence>
<dbReference type="Proteomes" id="UP000011083">
    <property type="component" value="Unassembled WGS sequence"/>
</dbReference>
<organism evidence="2 3">
    <name type="scientific">Acanthamoeba castellanii (strain ATCC 30010 / Neff)</name>
    <dbReference type="NCBI Taxonomy" id="1257118"/>
    <lineage>
        <taxon>Eukaryota</taxon>
        <taxon>Amoebozoa</taxon>
        <taxon>Discosea</taxon>
        <taxon>Longamoebia</taxon>
        <taxon>Centramoebida</taxon>
        <taxon>Acanthamoebidae</taxon>
        <taxon>Acanthamoeba</taxon>
    </lineage>
</organism>
<name>L8H7D0_ACACF</name>
<dbReference type="AlphaFoldDB" id="L8H7D0"/>
<accession>L8H7D0</accession>
<gene>
    <name evidence="2" type="ORF">ACA1_281590</name>
</gene>
<protein>
    <recommendedName>
        <fullName evidence="4">Fbox domain containing protein</fullName>
    </recommendedName>
</protein>
<keyword evidence="3" id="KW-1185">Reference proteome</keyword>
<dbReference type="EMBL" id="KB007908">
    <property type="protein sequence ID" value="ELR21045.1"/>
    <property type="molecule type" value="Genomic_DNA"/>
</dbReference>
<dbReference type="SUPFAM" id="SSF81383">
    <property type="entry name" value="F-box domain"/>
    <property type="match status" value="1"/>
</dbReference>
<feature type="compositionally biased region" description="Low complexity" evidence="1">
    <location>
        <begin position="15"/>
        <end position="29"/>
    </location>
</feature>
<dbReference type="RefSeq" id="XP_004344788.1">
    <property type="nucleotide sequence ID" value="XM_004344738.1"/>
</dbReference>
<sequence>MRRTGGGNGGGRGRGAQARTAPTAAAAAPPTNVFGVLASADEGKLVVPTGHRRATPEAGRKQQNKPSNKKAQPKPSASKAAAEVFDLVDDFILTLIFSHLRDGPSLARVCTRWRDVLDADEKLWPGLLLTEFKWKKTERRGKGRNKKNKKMEQINYREQYGKLYREHEATMKIKKMKEGEELAKISRLMRCLVPIAIDLQMSHLKNERHPWLLCSHPPEWLDVSKRALSKYFVSTPPVAWCQCRACDAELDVLKLDEWKAKWPHLLEWTTYNAPDKIADLISSGVLQLALKWRYYTPGDRVGGAYDTYADFLEKAALERESSTNN</sequence>
<dbReference type="VEuPathDB" id="AmoebaDB:ACA1_281590"/>
<feature type="compositionally biased region" description="Gly residues" evidence="1">
    <location>
        <begin position="1"/>
        <end position="14"/>
    </location>
</feature>
<evidence type="ECO:0000256" key="1">
    <source>
        <dbReference type="SAM" id="MobiDB-lite"/>
    </source>
</evidence>